<feature type="region of interest" description="Disordered" evidence="1">
    <location>
        <begin position="993"/>
        <end position="1023"/>
    </location>
</feature>
<feature type="region of interest" description="Disordered" evidence="1">
    <location>
        <begin position="265"/>
        <end position="289"/>
    </location>
</feature>
<feature type="compositionally biased region" description="Polar residues" evidence="1">
    <location>
        <begin position="268"/>
        <end position="282"/>
    </location>
</feature>
<feature type="compositionally biased region" description="Polar residues" evidence="1">
    <location>
        <begin position="1267"/>
        <end position="1277"/>
    </location>
</feature>
<dbReference type="OrthoDB" id="6513042at2759"/>
<organism evidence="2 3">
    <name type="scientific">Tropilaelaps mercedesae</name>
    <dbReference type="NCBI Taxonomy" id="418985"/>
    <lineage>
        <taxon>Eukaryota</taxon>
        <taxon>Metazoa</taxon>
        <taxon>Ecdysozoa</taxon>
        <taxon>Arthropoda</taxon>
        <taxon>Chelicerata</taxon>
        <taxon>Arachnida</taxon>
        <taxon>Acari</taxon>
        <taxon>Parasitiformes</taxon>
        <taxon>Mesostigmata</taxon>
        <taxon>Gamasina</taxon>
        <taxon>Dermanyssoidea</taxon>
        <taxon>Laelapidae</taxon>
        <taxon>Tropilaelaps</taxon>
    </lineage>
</organism>
<comment type="caution">
    <text evidence="2">The sequence shown here is derived from an EMBL/GenBank/DDBJ whole genome shotgun (WGS) entry which is preliminary data.</text>
</comment>
<dbReference type="Proteomes" id="UP000192247">
    <property type="component" value="Unassembled WGS sequence"/>
</dbReference>
<accession>A0A1V9XXN9</accession>
<feature type="compositionally biased region" description="Polar residues" evidence="1">
    <location>
        <begin position="1008"/>
        <end position="1018"/>
    </location>
</feature>
<feature type="region of interest" description="Disordered" evidence="1">
    <location>
        <begin position="1246"/>
        <end position="1277"/>
    </location>
</feature>
<evidence type="ECO:0000313" key="3">
    <source>
        <dbReference type="Proteomes" id="UP000192247"/>
    </source>
</evidence>
<dbReference type="EMBL" id="MNPL01002494">
    <property type="protein sequence ID" value="OQR78221.1"/>
    <property type="molecule type" value="Genomic_DNA"/>
</dbReference>
<gene>
    <name evidence="2" type="ORF">BIW11_00339</name>
</gene>
<protein>
    <submittedName>
        <fullName evidence="2">Uncharacterized protein</fullName>
    </submittedName>
</protein>
<evidence type="ECO:0000256" key="1">
    <source>
        <dbReference type="SAM" id="MobiDB-lite"/>
    </source>
</evidence>
<sequence>MATTKILRVIICSGTMQLEKKKDFYKVITPYIAELSSCGALPRCNPTTLNSRNLRRLIVSFEEDVAPDLDLKLVQKCRVRLAVLEKLYNAVEILELQGFRVAAKFLSATRILIAVPSLALAKEVNKILLAMPRIASSFLYDVQRYSRDVHKRFIVSQENCIVVISDPLTNKASAIEISGIDLVICYDVPKTAFRKVSKWKGSIYVLLTDVENRDVDNEEFIYKAYDFFAITREMRRYVLNSAEKINDFLCEVGITISPQRSEIDTDGVGTQVSGTATSTSPISLAGTDGPLQNTENPLISSKQSCTTLIIQAIPDTATEASAGLGVANTEEATRRDLCLESAELFNAVVTPIARKRLPATSTPFEGAALMHRIPDNLTPLRPHQVRVNRGNRVALREVETMDSTGGRSRLGVTALVNIVQKRKKQKKLQHFFKAQMKPEKRLSNICESILILSQDDNKNDTSSNVERAYIPEAGALIPENNFQQNSHLISNNELVFDPDEHRQPTSNQKESIHSTAVSHNYSQNNINDRELSHDGHVEIDQVNPVESDSSGEGNTYIFNEINKDELVFDPHEHHHLTSNQKESIHSTIVSHDYSPNNINDRKLSHDGHVEIDQVNPVESDSCGEDTYIFNEINEDEIAKRVDPEMEEPLGPFSLCESIDGAESLGSNFFYKASKKVETSKAIVRDLTEVDKQIFDKNFVSAVQKKSASGSPMNKSPTAININDDTFERIDKQANVCSSRNRQIQKQMFRKDVLTETRTNNIPGCSKQKAFVVKQFRSVFDALNEHEKAVKPQESVKSMFDIINKMTTRDEEAELKVNFVEKPAEVGNIFTKEFEEELRTTDEQQRTQEMKRFENIEEDSEDIFNEIVESCLAKNKADAPVQQNVVTDWKSSQKKAFAKQKTETIQESSYEISPCKLLPITIASRELKNTTLGKKESVGSCSDDKSPLLLEDRLKPKKLSLVEKLRLGCRKSLVLQKQEALLAEHGGAGFHITQESSENKSAESGDFQAKTSSSENEMSNIERRNFREQKTYDRNWSCLSDSVDSKNGNTYKQFNANRPDKEALRQVTEPTVHLKDGTMSDIFEGFCKHRRKKPRCEFLEEEAELDLLNYEAVSTDEDENETDTYENNSFVDDTSLTAQSQGMYLELNARLSPREGRLSPCSTRNPLPIKECYSETPTDDDDMSYDSQDSFIVKGDVPDVTLPLEITVMRRASTLSTAKTHRGDVRKCDKARRNKCTKRRRVFLLSASDKNEASTSASSEYSPDKDSSTTVSKIDMTT</sequence>
<keyword evidence="3" id="KW-1185">Reference proteome</keyword>
<dbReference type="InParanoid" id="A0A1V9XXN9"/>
<dbReference type="AlphaFoldDB" id="A0A1V9XXN9"/>
<proteinExistence type="predicted"/>
<reference evidence="2 3" key="1">
    <citation type="journal article" date="2017" name="Gigascience">
        <title>Draft genome of the honey bee ectoparasitic mite, Tropilaelaps mercedesae, is shaped by the parasitic life history.</title>
        <authorList>
            <person name="Dong X."/>
            <person name="Armstrong S.D."/>
            <person name="Xia D."/>
            <person name="Makepeace B.L."/>
            <person name="Darby A.C."/>
            <person name="Kadowaki T."/>
        </authorList>
    </citation>
    <scope>NUCLEOTIDE SEQUENCE [LARGE SCALE GENOMIC DNA]</scope>
    <source>
        <strain evidence="2">Wuxi-XJTLU</strain>
    </source>
</reference>
<name>A0A1V9XXN9_9ACAR</name>
<evidence type="ECO:0000313" key="2">
    <source>
        <dbReference type="EMBL" id="OQR78221.1"/>
    </source>
</evidence>